<dbReference type="Gene3D" id="3.30.1380.10">
    <property type="match status" value="1"/>
</dbReference>
<feature type="region of interest" description="Disordered" evidence="10">
    <location>
        <begin position="33"/>
        <end position="189"/>
    </location>
</feature>
<evidence type="ECO:0000313" key="12">
    <source>
        <dbReference type="EMBL" id="SFE97517.1"/>
    </source>
</evidence>
<dbReference type="InterPro" id="IPR009045">
    <property type="entry name" value="Zn_M74/Hedgehog-like"/>
</dbReference>
<keyword evidence="8" id="KW-0961">Cell wall biogenesis/degradation</keyword>
<comment type="similarity">
    <text evidence="9">Belongs to the peptidase M15D family.</text>
</comment>
<feature type="chain" id="PRO_5011692934" description="D-alanyl-D-alanine dipeptidase" evidence="11">
    <location>
        <begin position="39"/>
        <end position="371"/>
    </location>
</feature>
<dbReference type="Pfam" id="PF01427">
    <property type="entry name" value="Peptidase_M15"/>
    <property type="match status" value="1"/>
</dbReference>
<dbReference type="PANTHER" id="PTHR43126">
    <property type="entry name" value="D-ALANYL-D-ALANINE DIPEPTIDASE"/>
    <property type="match status" value="1"/>
</dbReference>
<dbReference type="EC" id="3.4.13.22" evidence="9"/>
<dbReference type="GO" id="GO:0006508">
    <property type="term" value="P:proteolysis"/>
    <property type="evidence" value="ECO:0007669"/>
    <property type="project" value="UniProtKB-KW"/>
</dbReference>
<evidence type="ECO:0000256" key="9">
    <source>
        <dbReference type="HAMAP-Rule" id="MF_01924"/>
    </source>
</evidence>
<dbReference type="InterPro" id="IPR000755">
    <property type="entry name" value="A_A_dipeptidase"/>
</dbReference>
<keyword evidence="7 9" id="KW-0482">Metalloprotease</keyword>
<comment type="catalytic activity">
    <reaction evidence="1 9">
        <text>D-alanyl-D-alanine + H2O = 2 D-alanine</text>
        <dbReference type="Rhea" id="RHEA:20661"/>
        <dbReference type="ChEBI" id="CHEBI:15377"/>
        <dbReference type="ChEBI" id="CHEBI:57416"/>
        <dbReference type="ChEBI" id="CHEBI:57822"/>
        <dbReference type="EC" id="3.4.13.22"/>
    </reaction>
</comment>
<feature type="compositionally biased region" description="Low complexity" evidence="10">
    <location>
        <begin position="72"/>
        <end position="84"/>
    </location>
</feature>
<feature type="binding site" evidence="9">
    <location>
        <position position="286"/>
    </location>
    <ligand>
        <name>Zn(2+)</name>
        <dbReference type="ChEBI" id="CHEBI:29105"/>
        <note>catalytic</note>
    </ligand>
</feature>
<accession>A0A1I2EY12</accession>
<evidence type="ECO:0000313" key="13">
    <source>
        <dbReference type="Proteomes" id="UP000199400"/>
    </source>
</evidence>
<evidence type="ECO:0000256" key="10">
    <source>
        <dbReference type="SAM" id="MobiDB-lite"/>
    </source>
</evidence>
<name>A0A1I2EY12_9BACT</name>
<keyword evidence="5 9" id="KW-0862">Zinc</keyword>
<dbReference type="GO" id="GO:0071555">
    <property type="term" value="P:cell wall organization"/>
    <property type="evidence" value="ECO:0007669"/>
    <property type="project" value="UniProtKB-KW"/>
</dbReference>
<protein>
    <recommendedName>
        <fullName evidence="9">D-alanyl-D-alanine dipeptidase</fullName>
        <shortName evidence="9">D-Ala-D-Ala dipeptidase</shortName>
        <ecNumber evidence="9">3.4.13.22</ecNumber>
    </recommendedName>
</protein>
<proteinExistence type="inferred from homology"/>
<evidence type="ECO:0000256" key="1">
    <source>
        <dbReference type="ARBA" id="ARBA00001362"/>
    </source>
</evidence>
<evidence type="ECO:0000256" key="3">
    <source>
        <dbReference type="ARBA" id="ARBA00022723"/>
    </source>
</evidence>
<feature type="compositionally biased region" description="Low complexity" evidence="10">
    <location>
        <begin position="143"/>
        <end position="158"/>
    </location>
</feature>
<dbReference type="GO" id="GO:0008237">
    <property type="term" value="F:metallopeptidase activity"/>
    <property type="evidence" value="ECO:0007669"/>
    <property type="project" value="UniProtKB-KW"/>
</dbReference>
<dbReference type="PANTHER" id="PTHR43126:SF1">
    <property type="entry name" value="D-ALANYL-D-ALANINE DIPEPTIDASE"/>
    <property type="match status" value="1"/>
</dbReference>
<keyword evidence="3 9" id="KW-0479">Metal-binding</keyword>
<evidence type="ECO:0000256" key="2">
    <source>
        <dbReference type="ARBA" id="ARBA00022670"/>
    </source>
</evidence>
<sequence>MRRPPPVTLAPLRALAGWSRPGLVLLAVACAAPPPVPADTTHVPRDSTAPSPEAIAPGHRPYVPEDSPAPPAGASALTAASHDAGTFSVPKNSPSPRPAPGDQPHVPEDSQADRASASAPGPAAAPAHRPAETSTVPGDSRSPPADVPAAAVTPGPAASSHVPGDSRPRDAPPPAPKASSPVPPPPGLVDLRAELPDACFDVRYATADNFTGAVLPGYAAPGAWLRRRPADALARVQAAVSAEGLTLLVYDAYRPARASLAMVEWAERSGRRQLVDDGYIARRSGHNRGDTVDLGLARAGTCEPLDMGTAWDHLGPASHYARAAGDALAHRRLLRRAMQAQGFVPYDKEWWHFSFRDPDAVALDIPYDAAP</sequence>
<evidence type="ECO:0000256" key="4">
    <source>
        <dbReference type="ARBA" id="ARBA00022801"/>
    </source>
</evidence>
<keyword evidence="6 9" id="KW-0224">Dipeptidase</keyword>
<dbReference type="STRING" id="54.SAMN02745121_06313"/>
<dbReference type="Proteomes" id="UP000199400">
    <property type="component" value="Unassembled WGS sequence"/>
</dbReference>
<dbReference type="AlphaFoldDB" id="A0A1I2EY12"/>
<feature type="binding site" evidence="9">
    <location>
        <position position="352"/>
    </location>
    <ligand>
        <name>Zn(2+)</name>
        <dbReference type="ChEBI" id="CHEBI:29105"/>
        <note>catalytic</note>
    </ligand>
</feature>
<dbReference type="EMBL" id="FOMX01000024">
    <property type="protein sequence ID" value="SFE97517.1"/>
    <property type="molecule type" value="Genomic_DNA"/>
</dbReference>
<comment type="function">
    <text evidence="9">Catalyzes hydrolysis of the D-alanyl-D-alanine dipeptide.</text>
</comment>
<evidence type="ECO:0000256" key="6">
    <source>
        <dbReference type="ARBA" id="ARBA00022997"/>
    </source>
</evidence>
<comment type="cofactor">
    <cofactor evidence="9">
        <name>Zn(2+)</name>
        <dbReference type="ChEBI" id="CHEBI:29105"/>
    </cofactor>
    <text evidence="9">Binds 1 zinc ion per subunit.</text>
</comment>
<feature type="signal peptide" evidence="11">
    <location>
        <begin position="1"/>
        <end position="38"/>
    </location>
</feature>
<evidence type="ECO:0000256" key="8">
    <source>
        <dbReference type="ARBA" id="ARBA00023316"/>
    </source>
</evidence>
<feature type="binding site" evidence="9">
    <location>
        <position position="293"/>
    </location>
    <ligand>
        <name>Zn(2+)</name>
        <dbReference type="ChEBI" id="CHEBI:29105"/>
        <note>catalytic</note>
    </ligand>
</feature>
<keyword evidence="13" id="KW-1185">Reference proteome</keyword>
<organism evidence="12 13">
    <name type="scientific">Nannocystis exedens</name>
    <dbReference type="NCBI Taxonomy" id="54"/>
    <lineage>
        <taxon>Bacteria</taxon>
        <taxon>Pseudomonadati</taxon>
        <taxon>Myxococcota</taxon>
        <taxon>Polyangia</taxon>
        <taxon>Nannocystales</taxon>
        <taxon>Nannocystaceae</taxon>
        <taxon>Nannocystis</taxon>
    </lineage>
</organism>
<evidence type="ECO:0000256" key="11">
    <source>
        <dbReference type="SAM" id="SignalP"/>
    </source>
</evidence>
<gene>
    <name evidence="12" type="ORF">SAMN02745121_06313</name>
</gene>
<evidence type="ECO:0000256" key="5">
    <source>
        <dbReference type="ARBA" id="ARBA00022833"/>
    </source>
</evidence>
<feature type="compositionally biased region" description="Low complexity" evidence="10">
    <location>
        <begin position="113"/>
        <end position="128"/>
    </location>
</feature>
<keyword evidence="4 9" id="KW-0378">Hydrolase</keyword>
<dbReference type="GO" id="GO:0008270">
    <property type="term" value="F:zinc ion binding"/>
    <property type="evidence" value="ECO:0007669"/>
    <property type="project" value="UniProtKB-UniRule"/>
</dbReference>
<keyword evidence="2 9" id="KW-0645">Protease</keyword>
<dbReference type="SUPFAM" id="SSF55166">
    <property type="entry name" value="Hedgehog/DD-peptidase"/>
    <property type="match status" value="1"/>
</dbReference>
<keyword evidence="11" id="KW-0732">Signal</keyword>
<feature type="compositionally biased region" description="Pro residues" evidence="10">
    <location>
        <begin position="171"/>
        <end position="187"/>
    </location>
</feature>
<dbReference type="HAMAP" id="MF_01924">
    <property type="entry name" value="A_A_dipeptidase"/>
    <property type="match status" value="1"/>
</dbReference>
<feature type="active site" description="Proton donor/acceptor" evidence="9">
    <location>
        <position position="349"/>
    </location>
</feature>
<evidence type="ECO:0000256" key="7">
    <source>
        <dbReference type="ARBA" id="ARBA00023049"/>
    </source>
</evidence>
<dbReference type="GO" id="GO:0160237">
    <property type="term" value="F:D-Ala-D-Ala dipeptidase activity"/>
    <property type="evidence" value="ECO:0007669"/>
    <property type="project" value="UniProtKB-EC"/>
</dbReference>
<feature type="site" description="Transition state stabilizer" evidence="9">
    <location>
        <position position="254"/>
    </location>
</feature>
<reference evidence="13" key="1">
    <citation type="submission" date="2016-10" db="EMBL/GenBank/DDBJ databases">
        <authorList>
            <person name="Varghese N."/>
            <person name="Submissions S."/>
        </authorList>
    </citation>
    <scope>NUCLEOTIDE SEQUENCE [LARGE SCALE GENOMIC DNA]</scope>
    <source>
        <strain evidence="13">ATCC 25963</strain>
    </source>
</reference>